<dbReference type="OrthoDB" id="147332at2759"/>
<dbReference type="GO" id="GO:0008017">
    <property type="term" value="F:microtubule binding"/>
    <property type="evidence" value="ECO:0007669"/>
    <property type="project" value="TreeGrafter"/>
</dbReference>
<reference evidence="10" key="1">
    <citation type="submission" date="2021-03" db="EMBL/GenBank/DDBJ databases">
        <authorList>
            <person name="Tagirdzhanova G."/>
        </authorList>
    </citation>
    <scope>NUCLEOTIDE SEQUENCE</scope>
</reference>
<dbReference type="EMBL" id="CAJPDQ010000004">
    <property type="protein sequence ID" value="CAF9908758.1"/>
    <property type="molecule type" value="Genomic_DNA"/>
</dbReference>
<dbReference type="PANTHER" id="PTHR11805:SF1">
    <property type="entry name" value="CYSTEINE-RICH PDZ-BINDING PROTEIN"/>
    <property type="match status" value="1"/>
</dbReference>
<dbReference type="Pfam" id="PF10235">
    <property type="entry name" value="Cript"/>
    <property type="match status" value="1"/>
</dbReference>
<evidence type="ECO:0000256" key="9">
    <source>
        <dbReference type="SAM" id="MobiDB-lite"/>
    </source>
</evidence>
<keyword evidence="5" id="KW-0507">mRNA processing</keyword>
<organism evidence="10 11">
    <name type="scientific">Gomphillus americanus</name>
    <dbReference type="NCBI Taxonomy" id="1940652"/>
    <lineage>
        <taxon>Eukaryota</taxon>
        <taxon>Fungi</taxon>
        <taxon>Dikarya</taxon>
        <taxon>Ascomycota</taxon>
        <taxon>Pezizomycotina</taxon>
        <taxon>Lecanoromycetes</taxon>
        <taxon>OSLEUM clade</taxon>
        <taxon>Ostropomycetidae</taxon>
        <taxon>Ostropales</taxon>
        <taxon>Graphidaceae</taxon>
        <taxon>Gomphilloideae</taxon>
        <taxon>Gomphillus</taxon>
    </lineage>
</organism>
<keyword evidence="7" id="KW-0508">mRNA splicing</keyword>
<proteinExistence type="inferred from homology"/>
<dbReference type="GO" id="GO:0006397">
    <property type="term" value="P:mRNA processing"/>
    <property type="evidence" value="ECO:0007669"/>
    <property type="project" value="UniProtKB-KW"/>
</dbReference>
<sequence>MVCAKCQKLAGTTQLATPGVKRKSEIYHGSPASGSGIGNNTSSSKNKTSATLGNTGISKSKLLGKPKNPYATLSIKCRDCNAKTEGGKKLCHRCAYKANACAMCGKSETKKIKDGVPTIQGQKFSAK</sequence>
<evidence type="ECO:0000256" key="8">
    <source>
        <dbReference type="ARBA" id="ARBA00032518"/>
    </source>
</evidence>
<comment type="similarity">
    <text evidence="2">Belongs to the CRIPT family.</text>
</comment>
<protein>
    <recommendedName>
        <fullName evidence="3">Cysteine-rich PDZ-binding protein</fullName>
    </recommendedName>
    <alternativeName>
        <fullName evidence="8">Cysteine-rich interactor of PDZ three</fullName>
    </alternativeName>
</protein>
<dbReference type="GO" id="GO:0005737">
    <property type="term" value="C:cytoplasm"/>
    <property type="evidence" value="ECO:0007669"/>
    <property type="project" value="UniProtKB-SubCell"/>
</dbReference>
<dbReference type="Proteomes" id="UP000664169">
    <property type="component" value="Unassembled WGS sequence"/>
</dbReference>
<gene>
    <name evidence="10" type="ORF">GOMPHAMPRED_006301</name>
</gene>
<feature type="region of interest" description="Disordered" evidence="9">
    <location>
        <begin position="20"/>
        <end position="68"/>
    </location>
</feature>
<name>A0A8H3EQR4_9LECA</name>
<evidence type="ECO:0000256" key="4">
    <source>
        <dbReference type="ARBA" id="ARBA00022490"/>
    </source>
</evidence>
<keyword evidence="6" id="KW-0747">Spliceosome</keyword>
<evidence type="ECO:0000313" key="11">
    <source>
        <dbReference type="Proteomes" id="UP000664169"/>
    </source>
</evidence>
<dbReference type="PANTHER" id="PTHR11805">
    <property type="entry name" value="CYSTEINE-RICH PDZ-BINDING PROTEIN"/>
    <property type="match status" value="1"/>
</dbReference>
<comment type="caution">
    <text evidence="10">The sequence shown here is derived from an EMBL/GenBank/DDBJ whole genome shotgun (WGS) entry which is preliminary data.</text>
</comment>
<feature type="compositionally biased region" description="Low complexity" evidence="9">
    <location>
        <begin position="32"/>
        <end position="51"/>
    </location>
</feature>
<evidence type="ECO:0000256" key="7">
    <source>
        <dbReference type="ARBA" id="ARBA00023187"/>
    </source>
</evidence>
<dbReference type="GO" id="GO:0008380">
    <property type="term" value="P:RNA splicing"/>
    <property type="evidence" value="ECO:0007669"/>
    <property type="project" value="UniProtKB-KW"/>
</dbReference>
<evidence type="ECO:0000313" key="10">
    <source>
        <dbReference type="EMBL" id="CAF9908758.1"/>
    </source>
</evidence>
<dbReference type="GO" id="GO:0031122">
    <property type="term" value="P:cytoplasmic microtubule organization"/>
    <property type="evidence" value="ECO:0007669"/>
    <property type="project" value="TreeGrafter"/>
</dbReference>
<evidence type="ECO:0000256" key="3">
    <source>
        <dbReference type="ARBA" id="ARBA00018615"/>
    </source>
</evidence>
<dbReference type="GO" id="GO:0005681">
    <property type="term" value="C:spliceosomal complex"/>
    <property type="evidence" value="ECO:0007669"/>
    <property type="project" value="UniProtKB-KW"/>
</dbReference>
<evidence type="ECO:0000256" key="1">
    <source>
        <dbReference type="ARBA" id="ARBA00004496"/>
    </source>
</evidence>
<keyword evidence="11" id="KW-1185">Reference proteome</keyword>
<evidence type="ECO:0000256" key="5">
    <source>
        <dbReference type="ARBA" id="ARBA00022664"/>
    </source>
</evidence>
<dbReference type="AlphaFoldDB" id="A0A8H3EQR4"/>
<dbReference type="InterPro" id="IPR019367">
    <property type="entry name" value="PDZ-binding_CRIPT"/>
</dbReference>
<keyword evidence="4" id="KW-0963">Cytoplasm</keyword>
<accession>A0A8H3EQR4</accession>
<comment type="subcellular location">
    <subcellularLocation>
        <location evidence="1">Cytoplasm</location>
    </subcellularLocation>
</comment>
<evidence type="ECO:0000256" key="2">
    <source>
        <dbReference type="ARBA" id="ARBA00009021"/>
    </source>
</evidence>
<evidence type="ECO:0000256" key="6">
    <source>
        <dbReference type="ARBA" id="ARBA00022728"/>
    </source>
</evidence>